<dbReference type="Gene3D" id="2.20.25.90">
    <property type="entry name" value="ADC-like domains"/>
    <property type="match status" value="1"/>
</dbReference>
<organism evidence="10 11">
    <name type="scientific">Thiohalorhabdus denitrificans</name>
    <dbReference type="NCBI Taxonomy" id="381306"/>
    <lineage>
        <taxon>Bacteria</taxon>
        <taxon>Pseudomonadati</taxon>
        <taxon>Pseudomonadota</taxon>
        <taxon>Gammaproteobacteria</taxon>
        <taxon>Thiohalorhabdales</taxon>
        <taxon>Thiohalorhabdaceae</taxon>
        <taxon>Thiohalorhabdus</taxon>
    </lineage>
</organism>
<dbReference type="InterPro" id="IPR006655">
    <property type="entry name" value="Mopterin_OxRdtase_prok_CS"/>
</dbReference>
<evidence type="ECO:0000256" key="2">
    <source>
        <dbReference type="ARBA" id="ARBA00010312"/>
    </source>
</evidence>
<feature type="domain" description="Molybdopterin oxidoreductase" evidence="8">
    <location>
        <begin position="60"/>
        <end position="477"/>
    </location>
</feature>
<name>A0A1G5G7I0_9GAMM</name>
<comment type="cofactor">
    <cofactor evidence="1">
        <name>Mo-bis(molybdopterin guanine dinucleotide)</name>
        <dbReference type="ChEBI" id="CHEBI:60539"/>
    </cofactor>
</comment>
<keyword evidence="4" id="KW-0479">Metal-binding</keyword>
<dbReference type="PANTHER" id="PTHR43742:SF6">
    <property type="entry name" value="OXIDOREDUCTASE YYAE-RELATED"/>
    <property type="match status" value="1"/>
</dbReference>
<dbReference type="EMBL" id="FMUN01000006">
    <property type="protein sequence ID" value="SCY47566.1"/>
    <property type="molecule type" value="Genomic_DNA"/>
</dbReference>
<dbReference type="GO" id="GO:0051536">
    <property type="term" value="F:iron-sulfur cluster binding"/>
    <property type="evidence" value="ECO:0007669"/>
    <property type="project" value="UniProtKB-KW"/>
</dbReference>
<dbReference type="GO" id="GO:0046872">
    <property type="term" value="F:metal ion binding"/>
    <property type="evidence" value="ECO:0007669"/>
    <property type="project" value="UniProtKB-KW"/>
</dbReference>
<comment type="similarity">
    <text evidence="2">Belongs to the prokaryotic molybdopterin-containing oxidoreductase family.</text>
</comment>
<dbReference type="InterPro" id="IPR037949">
    <property type="entry name" value="MopB_CT_Acetylene-hydratase"/>
</dbReference>
<dbReference type="Gene3D" id="2.40.40.20">
    <property type="match status" value="1"/>
</dbReference>
<protein>
    <submittedName>
        <fullName evidence="10">Anaerobic selenocysteine-containing dehydrogenase</fullName>
    </submittedName>
</protein>
<dbReference type="Proteomes" id="UP000183104">
    <property type="component" value="Unassembled WGS sequence"/>
</dbReference>
<gene>
    <name evidence="10" type="ORF">SAMN05661077_2223</name>
</gene>
<evidence type="ECO:0000259" key="8">
    <source>
        <dbReference type="Pfam" id="PF00384"/>
    </source>
</evidence>
<evidence type="ECO:0000256" key="3">
    <source>
        <dbReference type="ARBA" id="ARBA00022505"/>
    </source>
</evidence>
<dbReference type="GO" id="GO:0043546">
    <property type="term" value="F:molybdopterin cofactor binding"/>
    <property type="evidence" value="ECO:0007669"/>
    <property type="project" value="InterPro"/>
</dbReference>
<dbReference type="Gene3D" id="3.40.228.10">
    <property type="entry name" value="Dimethylsulfoxide Reductase, domain 2"/>
    <property type="match status" value="1"/>
</dbReference>
<dbReference type="GO" id="GO:0016491">
    <property type="term" value="F:oxidoreductase activity"/>
    <property type="evidence" value="ECO:0007669"/>
    <property type="project" value="UniProtKB-KW"/>
</dbReference>
<dbReference type="Pfam" id="PF01568">
    <property type="entry name" value="Molydop_binding"/>
    <property type="match status" value="1"/>
</dbReference>
<evidence type="ECO:0000256" key="5">
    <source>
        <dbReference type="ARBA" id="ARBA00023002"/>
    </source>
</evidence>
<dbReference type="SUPFAM" id="SSF50692">
    <property type="entry name" value="ADC-like"/>
    <property type="match status" value="1"/>
</dbReference>
<keyword evidence="5" id="KW-0560">Oxidoreductase</keyword>
<keyword evidence="7" id="KW-0411">Iron-sulfur</keyword>
<dbReference type="InterPro" id="IPR006657">
    <property type="entry name" value="MoPterin_dinucl-bd_dom"/>
</dbReference>
<dbReference type="SUPFAM" id="SSF53706">
    <property type="entry name" value="Formate dehydrogenase/DMSO reductase, domains 1-3"/>
    <property type="match status" value="1"/>
</dbReference>
<dbReference type="InterPro" id="IPR050612">
    <property type="entry name" value="Prok_Mopterin_Oxidored"/>
</dbReference>
<keyword evidence="6" id="KW-0408">Iron</keyword>
<proteinExistence type="inferred from homology"/>
<dbReference type="Gene3D" id="3.40.50.740">
    <property type="match status" value="1"/>
</dbReference>
<dbReference type="InterPro" id="IPR009010">
    <property type="entry name" value="Asp_de-COase-like_dom_sf"/>
</dbReference>
<dbReference type="PROSITE" id="PS00490">
    <property type="entry name" value="MOLYBDOPTERIN_PROK_2"/>
    <property type="match status" value="1"/>
</dbReference>
<dbReference type="STRING" id="381306.AN478_05775"/>
<evidence type="ECO:0000256" key="1">
    <source>
        <dbReference type="ARBA" id="ARBA00001942"/>
    </source>
</evidence>
<dbReference type="PANTHER" id="PTHR43742">
    <property type="entry name" value="TRIMETHYLAMINE-N-OXIDE REDUCTASE"/>
    <property type="match status" value="1"/>
</dbReference>
<evidence type="ECO:0000259" key="9">
    <source>
        <dbReference type="Pfam" id="PF01568"/>
    </source>
</evidence>
<dbReference type="GO" id="GO:0018818">
    <property type="term" value="F:acetylene hydratase activity"/>
    <property type="evidence" value="ECO:0007669"/>
    <property type="project" value="InterPro"/>
</dbReference>
<keyword evidence="11" id="KW-1185">Reference proteome</keyword>
<evidence type="ECO:0000256" key="4">
    <source>
        <dbReference type="ARBA" id="ARBA00022723"/>
    </source>
</evidence>
<dbReference type="CDD" id="cd02781">
    <property type="entry name" value="MopB_CT_Acetylene-hydratase"/>
    <property type="match status" value="1"/>
</dbReference>
<feature type="domain" description="Molybdopterin dinucleotide-binding" evidence="9">
    <location>
        <begin position="590"/>
        <end position="689"/>
    </location>
</feature>
<dbReference type="InterPro" id="IPR006656">
    <property type="entry name" value="Mopterin_OxRdtase"/>
</dbReference>
<dbReference type="Pfam" id="PF00384">
    <property type="entry name" value="Molybdopterin"/>
    <property type="match status" value="1"/>
</dbReference>
<accession>A0A1G5G7I0</accession>
<evidence type="ECO:0000256" key="7">
    <source>
        <dbReference type="ARBA" id="ARBA00023014"/>
    </source>
</evidence>
<evidence type="ECO:0000313" key="10">
    <source>
        <dbReference type="EMBL" id="SCY47566.1"/>
    </source>
</evidence>
<evidence type="ECO:0000313" key="11">
    <source>
        <dbReference type="Proteomes" id="UP000183104"/>
    </source>
</evidence>
<sequence>MERESMAAEGTTWKRTTCYECDANCAFDVAVDGAGRAVDLSGPDCPRGAAQLERQYHPERLLQPLRRVGPRGSDRFEPISWDEALDTIAARLAEIRERHGAEQAAFFAGYTKEARPQLQRLAHAFGSPNYLTESGCCFSATLAAEKLTLGYRLKSASLLEAEQTRCLLVWSTNPPASVVPFEEHHAAQRREGRAMVVVDPRRTRTAEAADIHLQIRPGTDGALALAFHHVIFENGWADEAFLKRWALGWNSLRDYAREFPPERVARICGVDAGAIRRAAELYATSGPAQIALSPTATVQHSNGFQNHRAIILLAATTGNLDIPGGNRFFLDKVRPKPIDLFRETIDDLPPRLGEETYPIWTRYWPAGQSMLLPDAILTGEPQPIRGLFAIGINASMWPNSGRMLAALEALEFFACSDFFLTETAKRADIVLPAATNLEREALVAYPGCQFRGEVRYRHSVLEPRGEARPDAQVALDLGVRLGMAERFWHGDLAASWAEAAEGLAPEVRRQAYEDPDGAMVFADALDEEAFEGERLYEVRGFPTASGKVEFDSQELRAAGYDGLPVYREPAESPASTPELAREHPFVLTSGGRSKYFTHSQQQRFPSLAARDPVPRAQLHPWDAEPLEIADGAPVEVHTPRGAVTFTAEVTDAVKPGVVHCFHGWAGADVNRLTDHAHPDPISGFPPFKSGLCNVAPAGE</sequence>
<dbReference type="AlphaFoldDB" id="A0A1G5G7I0"/>
<reference evidence="11" key="1">
    <citation type="submission" date="2016-10" db="EMBL/GenBank/DDBJ databases">
        <authorList>
            <person name="Varghese N."/>
        </authorList>
    </citation>
    <scope>NUCLEOTIDE SEQUENCE [LARGE SCALE GENOMIC DNA]</scope>
    <source>
        <strain evidence="11">HL 19</strain>
    </source>
</reference>
<keyword evidence="3" id="KW-0500">Molybdenum</keyword>
<evidence type="ECO:0000256" key="6">
    <source>
        <dbReference type="ARBA" id="ARBA00023004"/>
    </source>
</evidence>